<evidence type="ECO:0000256" key="1">
    <source>
        <dbReference type="ARBA" id="ARBA00022729"/>
    </source>
</evidence>
<evidence type="ECO:0000256" key="3">
    <source>
        <dbReference type="ARBA" id="ARBA00023157"/>
    </source>
</evidence>
<dbReference type="Gene3D" id="3.40.30.10">
    <property type="entry name" value="Glutaredoxin"/>
    <property type="match status" value="1"/>
</dbReference>
<dbReference type="Pfam" id="PF01323">
    <property type="entry name" value="DSBA"/>
    <property type="match status" value="1"/>
</dbReference>
<keyword evidence="5" id="KW-0472">Membrane</keyword>
<evidence type="ECO:0000313" key="7">
    <source>
        <dbReference type="EMBL" id="SNS50928.1"/>
    </source>
</evidence>
<dbReference type="InterPro" id="IPR013766">
    <property type="entry name" value="Thioredoxin_domain"/>
</dbReference>
<evidence type="ECO:0000313" key="8">
    <source>
        <dbReference type="Proteomes" id="UP000198281"/>
    </source>
</evidence>
<dbReference type="Pfam" id="PF18312">
    <property type="entry name" value="ScsC_N"/>
    <property type="match status" value="1"/>
</dbReference>
<evidence type="ECO:0000259" key="6">
    <source>
        <dbReference type="PROSITE" id="PS51352"/>
    </source>
</evidence>
<keyword evidence="1" id="KW-0732">Signal</keyword>
<dbReference type="AlphaFoldDB" id="A0A239F321"/>
<organism evidence="7 8">
    <name type="scientific">Edaphosphingomonas laterariae</name>
    <dbReference type="NCBI Taxonomy" id="861865"/>
    <lineage>
        <taxon>Bacteria</taxon>
        <taxon>Pseudomonadati</taxon>
        <taxon>Pseudomonadota</taxon>
        <taxon>Alphaproteobacteria</taxon>
        <taxon>Sphingomonadales</taxon>
        <taxon>Rhizorhabdaceae</taxon>
        <taxon>Edaphosphingomonas</taxon>
    </lineage>
</organism>
<reference evidence="8" key="1">
    <citation type="submission" date="2017-06" db="EMBL/GenBank/DDBJ databases">
        <authorList>
            <person name="Varghese N."/>
            <person name="Submissions S."/>
        </authorList>
    </citation>
    <scope>NUCLEOTIDE SEQUENCE [LARGE SCALE GENOMIC DNA]</scope>
    <source>
        <strain evidence="8">LNB2</strain>
    </source>
</reference>
<keyword evidence="5" id="KW-0812">Transmembrane</keyword>
<dbReference type="CDD" id="cd03023">
    <property type="entry name" value="DsbA_Com1_like"/>
    <property type="match status" value="1"/>
</dbReference>
<keyword evidence="2" id="KW-0560">Oxidoreductase</keyword>
<accession>A0A239F321</accession>
<feature type="transmembrane region" description="Helical" evidence="5">
    <location>
        <begin position="7"/>
        <end position="28"/>
    </location>
</feature>
<dbReference type="SUPFAM" id="SSF52833">
    <property type="entry name" value="Thioredoxin-like"/>
    <property type="match status" value="1"/>
</dbReference>
<dbReference type="EMBL" id="FZOS01000008">
    <property type="protein sequence ID" value="SNS50928.1"/>
    <property type="molecule type" value="Genomic_DNA"/>
</dbReference>
<dbReference type="GO" id="GO:0016853">
    <property type="term" value="F:isomerase activity"/>
    <property type="evidence" value="ECO:0007669"/>
    <property type="project" value="UniProtKB-KW"/>
</dbReference>
<dbReference type="InterPro" id="IPR001853">
    <property type="entry name" value="DSBA-like_thioredoxin_dom"/>
</dbReference>
<evidence type="ECO:0000256" key="4">
    <source>
        <dbReference type="ARBA" id="ARBA00023284"/>
    </source>
</evidence>
<proteinExistence type="predicted"/>
<dbReference type="Proteomes" id="UP000198281">
    <property type="component" value="Unassembled WGS sequence"/>
</dbReference>
<gene>
    <name evidence="7" type="ORF">SAMN06295912_10820</name>
</gene>
<dbReference type="InterPro" id="IPR036249">
    <property type="entry name" value="Thioredoxin-like_sf"/>
</dbReference>
<keyword evidence="8" id="KW-1185">Reference proteome</keyword>
<keyword evidence="5" id="KW-1133">Transmembrane helix</keyword>
<dbReference type="InterPro" id="IPR041205">
    <property type="entry name" value="ScsC_N"/>
</dbReference>
<dbReference type="PANTHER" id="PTHR13887">
    <property type="entry name" value="GLUTATHIONE S-TRANSFERASE KAPPA"/>
    <property type="match status" value="1"/>
</dbReference>
<name>A0A239F321_9SPHN</name>
<keyword evidence="3" id="KW-1015">Disulfide bond</keyword>
<feature type="domain" description="Thioredoxin" evidence="6">
    <location>
        <begin position="50"/>
        <end position="244"/>
    </location>
</feature>
<keyword evidence="7" id="KW-0413">Isomerase</keyword>
<dbReference type="PANTHER" id="PTHR13887:SF14">
    <property type="entry name" value="DISULFIDE BOND FORMATION PROTEIN D"/>
    <property type="match status" value="1"/>
</dbReference>
<keyword evidence="4" id="KW-0676">Redox-active center</keyword>
<evidence type="ECO:0000256" key="5">
    <source>
        <dbReference type="SAM" id="Phobius"/>
    </source>
</evidence>
<evidence type="ECO:0000256" key="2">
    <source>
        <dbReference type="ARBA" id="ARBA00023002"/>
    </source>
</evidence>
<dbReference type="GO" id="GO:0016491">
    <property type="term" value="F:oxidoreductase activity"/>
    <property type="evidence" value="ECO:0007669"/>
    <property type="project" value="UniProtKB-KW"/>
</dbReference>
<sequence>MQANMKGYGVAGIIGALTGGAIVAIAAMQGAETPAGKDRAAIETIVREYILEHPEIIPEAMERLRGKQTAQLIDANRKALETPFAAAWAGARDGDVVIVEFFDYSCGYCRQSVAEVDRLIKEDPKLKVVFRELPILGDASDAAARVSLSAARQGAFYPFHLKLYAAGRPTPATIARVQKEVGLDPAKVASDGKAAEVQAELDANLEMARTLQLSGTPAFIIGDQLLPGAVGYETLKKAIADARKAKAVK</sequence>
<protein>
    <submittedName>
        <fullName evidence="7">Protein-disulfide isomerase</fullName>
    </submittedName>
</protein>
<dbReference type="PROSITE" id="PS51352">
    <property type="entry name" value="THIOREDOXIN_2"/>
    <property type="match status" value="1"/>
</dbReference>